<dbReference type="Proteomes" id="UP000477010">
    <property type="component" value="Unassembled WGS sequence"/>
</dbReference>
<dbReference type="EMBL" id="WKQE01000002">
    <property type="protein sequence ID" value="MSC79705.1"/>
    <property type="molecule type" value="Genomic_DNA"/>
</dbReference>
<sequence>MAYRHGVYVSEIPSSVKAPLESDAGTQVIVGVAPVNLADDPYGATNVPLLCHTMAEAKGLVGYSSDFKSYTICGALSASFQIVNVSPVIVINVLDPTKTEHTADVVERSYQVNSGTAQLETVGLLLDKLVVKADDVVLKSGEDYTAAFNDDGTVTLVILPSGKGSGKSQVTVSGKRIAPEKVTGADIIGGVNAAGKETGMEVLRQIFPKLGMVPGNLLAPWFSKDPTVAAIMQAKTTMLNGIWRMFCWVDMDTTSTGAPKYSDVRAQKTKQSLTSPNCAAVWGCPKVGEVIYSPSAFAAAYIARQDAENDGIPMPPQSNIAVAATSICTEDGEEILLDLDQANEVNGNGVVTFLNFNGFRLWGNNTVAYPSNTDPKDRFISARRFLSYDDNNFILTNFGNVDMRANPRLREAVIDQQNTIGASYISAEICARYEMEFLSSENTSETLADGKMYFHKYVAMYLPAEDIEEIVEFDIDAITAAMSK</sequence>
<comment type="caution">
    <text evidence="1">The sequence shown here is derived from an EMBL/GenBank/DDBJ whole genome shotgun (WGS) entry which is preliminary data.</text>
</comment>
<accession>A0A6L5TDG5</accession>
<dbReference type="PANTHER" id="PTHR35861">
    <property type="match status" value="1"/>
</dbReference>
<gene>
    <name evidence="1" type="ORF">GKD85_02520</name>
</gene>
<dbReference type="AlphaFoldDB" id="A0A6L5TDG5"/>
<reference evidence="1 2" key="1">
    <citation type="journal article" date="2019" name="Nat. Med.">
        <title>A library of human gut bacterial isolates paired with longitudinal multiomics data enables mechanistic microbiome research.</title>
        <authorList>
            <person name="Poyet M."/>
            <person name="Groussin M."/>
            <person name="Gibbons S.M."/>
            <person name="Avila-Pacheco J."/>
            <person name="Jiang X."/>
            <person name="Kearney S.M."/>
            <person name="Perrotta A.R."/>
            <person name="Berdy B."/>
            <person name="Zhao S."/>
            <person name="Lieberman T.D."/>
            <person name="Swanson P.K."/>
            <person name="Smith M."/>
            <person name="Roesemann S."/>
            <person name="Alexander J.E."/>
            <person name="Rich S.A."/>
            <person name="Livny J."/>
            <person name="Vlamakis H."/>
            <person name="Clish C."/>
            <person name="Bullock K."/>
            <person name="Deik A."/>
            <person name="Scott J."/>
            <person name="Pierce K.A."/>
            <person name="Xavier R.J."/>
            <person name="Alm E.J."/>
        </authorList>
    </citation>
    <scope>NUCLEOTIDE SEQUENCE [LARGE SCALE GENOMIC DNA]</scope>
    <source>
        <strain evidence="1 2">BIOML-B9</strain>
    </source>
</reference>
<protein>
    <submittedName>
        <fullName evidence="1">Phage tail sheath family protein</fullName>
    </submittedName>
</protein>
<proteinExistence type="predicted"/>
<organism evidence="1 2">
    <name type="scientific">Faecalibacterium prausnitzii</name>
    <dbReference type="NCBI Taxonomy" id="853"/>
    <lineage>
        <taxon>Bacteria</taxon>
        <taxon>Bacillati</taxon>
        <taxon>Bacillota</taxon>
        <taxon>Clostridia</taxon>
        <taxon>Eubacteriales</taxon>
        <taxon>Oscillospiraceae</taxon>
        <taxon>Faecalibacterium</taxon>
    </lineage>
</organism>
<dbReference type="PANTHER" id="PTHR35861:SF2">
    <property type="entry name" value="FELS-2 PROPHAGE PROTEIN"/>
    <property type="match status" value="1"/>
</dbReference>
<dbReference type="RefSeq" id="WP_154252025.1">
    <property type="nucleotide sequence ID" value="NZ_WKPZ01000004.1"/>
</dbReference>
<evidence type="ECO:0000313" key="1">
    <source>
        <dbReference type="EMBL" id="MSC79705.1"/>
    </source>
</evidence>
<dbReference type="InterPro" id="IPR052042">
    <property type="entry name" value="Tail_sheath_structural"/>
</dbReference>
<evidence type="ECO:0000313" key="2">
    <source>
        <dbReference type="Proteomes" id="UP000477010"/>
    </source>
</evidence>
<name>A0A6L5TDG5_9FIRM</name>